<keyword evidence="3" id="KW-0067">ATP-binding</keyword>
<organism evidence="3 4">
    <name type="scientific">Streptomyces galilaeus</name>
    <dbReference type="NCBI Taxonomy" id="33899"/>
    <lineage>
        <taxon>Bacteria</taxon>
        <taxon>Bacillati</taxon>
        <taxon>Actinomycetota</taxon>
        <taxon>Actinomycetes</taxon>
        <taxon>Kitasatosporales</taxon>
        <taxon>Streptomycetaceae</taxon>
        <taxon>Streptomyces</taxon>
    </lineage>
</organism>
<dbReference type="InterPro" id="IPR003439">
    <property type="entry name" value="ABC_transporter-like_ATP-bd"/>
</dbReference>
<accession>A0ABW9J1Y1</accession>
<evidence type="ECO:0000259" key="2">
    <source>
        <dbReference type="Pfam" id="PF00005"/>
    </source>
</evidence>
<keyword evidence="1" id="KW-0813">Transport</keyword>
<feature type="non-terminal residue" evidence="3">
    <location>
        <position position="72"/>
    </location>
</feature>
<dbReference type="Proteomes" id="UP001631993">
    <property type="component" value="Unassembled WGS sequence"/>
</dbReference>
<keyword evidence="3" id="KW-0547">Nucleotide-binding</keyword>
<evidence type="ECO:0000313" key="4">
    <source>
        <dbReference type="Proteomes" id="UP001631993"/>
    </source>
</evidence>
<dbReference type="Pfam" id="PF00005">
    <property type="entry name" value="ABC_tran"/>
    <property type="match status" value="1"/>
</dbReference>
<sequence>MSVDTSIAVRVRDLEKSFGPIKNHKGVNVYIPRGKVTYIMGGSGEGKSLLLKQIMGFIQPDKGTIEINGDMM</sequence>
<feature type="domain" description="ABC transporter" evidence="2">
    <location>
        <begin position="25"/>
        <end position="70"/>
    </location>
</feature>
<dbReference type="PANTHER" id="PTHR43023:SF3">
    <property type="entry name" value="PROTEIN TRIGALACTOSYLDIACYLGLYCEROL 3, CHLOROPLASTIC"/>
    <property type="match status" value="1"/>
</dbReference>
<keyword evidence="4" id="KW-1185">Reference proteome</keyword>
<name>A0ABW9J1Y1_STRGJ</name>
<dbReference type="InterPro" id="IPR027417">
    <property type="entry name" value="P-loop_NTPase"/>
</dbReference>
<reference evidence="3 4" key="1">
    <citation type="submission" date="2024-12" db="EMBL/GenBank/DDBJ databases">
        <title>Forecasting of Potato common scab and diversities of Pathogenic streptomyces spp. in china.</title>
        <authorList>
            <person name="Handique U."/>
            <person name="Wu J."/>
        </authorList>
    </citation>
    <scope>NUCLEOTIDE SEQUENCE [LARGE SCALE GENOMIC DNA]</scope>
    <source>
        <strain evidence="3 4">ZRIMU1585</strain>
    </source>
</reference>
<evidence type="ECO:0000313" key="3">
    <source>
        <dbReference type="EMBL" id="MFM9654014.1"/>
    </source>
</evidence>
<dbReference type="EMBL" id="JBJVNE010000747">
    <property type="protein sequence ID" value="MFM9654014.1"/>
    <property type="molecule type" value="Genomic_DNA"/>
</dbReference>
<dbReference type="PANTHER" id="PTHR43023">
    <property type="entry name" value="PROTEIN TRIGALACTOSYLDIACYLGLYCEROL 3, CHLOROPLASTIC"/>
    <property type="match status" value="1"/>
</dbReference>
<proteinExistence type="predicted"/>
<dbReference type="RefSeq" id="WP_409098262.1">
    <property type="nucleotide sequence ID" value="NZ_JBJVNE010000747.1"/>
</dbReference>
<dbReference type="SUPFAM" id="SSF52540">
    <property type="entry name" value="P-loop containing nucleoside triphosphate hydrolases"/>
    <property type="match status" value="1"/>
</dbReference>
<gene>
    <name evidence="3" type="ORF">ACKI1S_49775</name>
</gene>
<evidence type="ECO:0000256" key="1">
    <source>
        <dbReference type="ARBA" id="ARBA00022448"/>
    </source>
</evidence>
<dbReference type="Gene3D" id="3.40.50.300">
    <property type="entry name" value="P-loop containing nucleotide triphosphate hydrolases"/>
    <property type="match status" value="1"/>
</dbReference>
<comment type="caution">
    <text evidence="3">The sequence shown here is derived from an EMBL/GenBank/DDBJ whole genome shotgun (WGS) entry which is preliminary data.</text>
</comment>
<dbReference type="GO" id="GO:0005524">
    <property type="term" value="F:ATP binding"/>
    <property type="evidence" value="ECO:0007669"/>
    <property type="project" value="UniProtKB-KW"/>
</dbReference>
<protein>
    <submittedName>
        <fullName evidence="3">ATP-binding cassette domain-containing protein</fullName>
    </submittedName>
</protein>